<dbReference type="InterPro" id="IPR000535">
    <property type="entry name" value="MSP_dom"/>
</dbReference>
<reference evidence="3" key="1">
    <citation type="submission" date="2017-03" db="EMBL/GenBank/DDBJ databases">
        <title>Phytopthora megakarya and P. palmivora, two closely related causual agents of cacao black pod achieved similar genome size and gene model numbers by different mechanisms.</title>
        <authorList>
            <person name="Ali S."/>
            <person name="Shao J."/>
            <person name="Larry D.J."/>
            <person name="Kronmiller B."/>
            <person name="Shen D."/>
            <person name="Strem M.D."/>
            <person name="Melnick R.L."/>
            <person name="Guiltinan M.J."/>
            <person name="Tyler B.M."/>
            <person name="Meinhardt L.W."/>
            <person name="Bailey B.A."/>
        </authorList>
    </citation>
    <scope>NUCLEOTIDE SEQUENCE [LARGE SCALE GENOMIC DNA]</scope>
    <source>
        <strain evidence="3">zdho120</strain>
    </source>
</reference>
<dbReference type="PROSITE" id="PS50202">
    <property type="entry name" value="MSP"/>
    <property type="match status" value="1"/>
</dbReference>
<dbReference type="OrthoDB" id="108265at2759"/>
<evidence type="ECO:0000313" key="2">
    <source>
        <dbReference type="EMBL" id="OWZ00045.1"/>
    </source>
</evidence>
<feature type="domain" description="MSP" evidence="1">
    <location>
        <begin position="1"/>
        <end position="120"/>
    </location>
</feature>
<name>A0A225V418_9STRA</name>
<dbReference type="InterPro" id="IPR008962">
    <property type="entry name" value="PapD-like_sf"/>
</dbReference>
<dbReference type="InterPro" id="IPR013783">
    <property type="entry name" value="Ig-like_fold"/>
</dbReference>
<evidence type="ECO:0000313" key="3">
    <source>
        <dbReference type="Proteomes" id="UP000198211"/>
    </source>
</evidence>
<protein>
    <recommendedName>
        <fullName evidence="1">MSP domain-containing protein</fullName>
    </recommendedName>
</protein>
<accession>A0A225V418</accession>
<keyword evidence="3" id="KW-1185">Reference proteome</keyword>
<proteinExistence type="predicted"/>
<evidence type="ECO:0000259" key="1">
    <source>
        <dbReference type="PROSITE" id="PS50202"/>
    </source>
</evidence>
<dbReference type="SUPFAM" id="SSF49354">
    <property type="entry name" value="PapD-like"/>
    <property type="match status" value="1"/>
</dbReference>
<dbReference type="Pfam" id="PF00635">
    <property type="entry name" value="Motile_Sperm"/>
    <property type="match status" value="1"/>
</dbReference>
<sequence length="213" mass="23879">MELEYVGRAQGELVLSLDKRQETLILRNATRPSTTTLFKVQCTAPHKLRVRPALGFLASGDEISIQIQLNPQECSSATCKLLVVGRQASSTIEQLKTMWRAAEADADTLVLSETVNVRIIDESDAASIDTNPHIVSTSINSPQLTTAQIADLVLLLMKSQSHRKENELTTDEQEQLKTAKALYQSEWPCWEEYAARMRKLLRERSKRKALNTA</sequence>
<comment type="caution">
    <text evidence="2">The sequence shown here is derived from an EMBL/GenBank/DDBJ whole genome shotgun (WGS) entry which is preliminary data.</text>
</comment>
<organism evidence="2 3">
    <name type="scientific">Phytophthora megakarya</name>
    <dbReference type="NCBI Taxonomy" id="4795"/>
    <lineage>
        <taxon>Eukaryota</taxon>
        <taxon>Sar</taxon>
        <taxon>Stramenopiles</taxon>
        <taxon>Oomycota</taxon>
        <taxon>Peronosporomycetes</taxon>
        <taxon>Peronosporales</taxon>
        <taxon>Peronosporaceae</taxon>
        <taxon>Phytophthora</taxon>
    </lineage>
</organism>
<dbReference type="AlphaFoldDB" id="A0A225V418"/>
<gene>
    <name evidence="2" type="ORF">PHMEG_00028849</name>
</gene>
<dbReference type="Proteomes" id="UP000198211">
    <property type="component" value="Unassembled WGS sequence"/>
</dbReference>
<dbReference type="EMBL" id="NBNE01007946">
    <property type="protein sequence ID" value="OWZ00045.1"/>
    <property type="molecule type" value="Genomic_DNA"/>
</dbReference>
<dbReference type="Gene3D" id="2.60.40.10">
    <property type="entry name" value="Immunoglobulins"/>
    <property type="match status" value="1"/>
</dbReference>